<dbReference type="Proteomes" id="UP000500895">
    <property type="component" value="Chromosome"/>
</dbReference>
<feature type="transmembrane region" description="Helical" evidence="1">
    <location>
        <begin position="152"/>
        <end position="173"/>
    </location>
</feature>
<dbReference type="InterPro" id="IPR006726">
    <property type="entry name" value="PHBA_efflux_AaeB/fusaric-R"/>
</dbReference>
<feature type="transmembrane region" description="Helical" evidence="1">
    <location>
        <begin position="331"/>
        <end position="350"/>
    </location>
</feature>
<feature type="transmembrane region" description="Helical" evidence="1">
    <location>
        <begin position="122"/>
        <end position="140"/>
    </location>
</feature>
<accession>A0A6G8ZY83</accession>
<dbReference type="AlphaFoldDB" id="A0A6G8ZY83"/>
<keyword evidence="1" id="KW-1133">Transmembrane helix</keyword>
<proteinExistence type="predicted"/>
<protein>
    <submittedName>
        <fullName evidence="2">FUSC family protein</fullName>
    </submittedName>
</protein>
<feature type="transmembrane region" description="Helical" evidence="1">
    <location>
        <begin position="44"/>
        <end position="61"/>
    </location>
</feature>
<sequence>MQAKAVKAIEARPLFFAGFSANSWAFAVRVWLACLLALYTSFWLQLEVPSSAAITVAILALPTRGQGLEKAGFRLFATAIGVAASIGIAGFFSQTDGLLLAVLGVWVGLCVCAAAMLDGNRAYAAALSCITVALITIQQIDSPQQVFPTGVARGAALVVGVLAVAFVNDVLAAPDYHPMVTKRLEALQRQIMNYAETVLRGETLSAYLAAGILKDVAALRSEIASLRTESSSGAARSSAARSAMVGLVTALSLARALALLSTAAMQASVSIDRDERRSNLLATCRCWLESELVRRDAEVESSLDALRNGTHPAVSHRAPLYRSGRIAVESGFRASICFTLIAALFVIAGWPTTETALSLVAVIIGLGATAPDPRKFTAIAILATPISCLLAGILKYFVFNGVSEFALLAIGLAPVVIGLALLISLPNPLLSSLGRLSLVFTLAILAPTNPQNYDPLVFVITCTLACLAALLTFAVQVLVPPLSGKRRLQLLLTEGRRKRSGLRDRPGRRLSPEEAAFREATRVQQIVAASSSLAQGQCAVDEAMNDFDRSIALERCEAELDRLKDGALAEAADIGRAALARRDAGLLLAAAGQLRRAATQRDLSAEAACAALVLASVTFGPSTSAAGSIGARKS</sequence>
<evidence type="ECO:0000313" key="3">
    <source>
        <dbReference type="Proteomes" id="UP000500895"/>
    </source>
</evidence>
<dbReference type="GO" id="GO:0022857">
    <property type="term" value="F:transmembrane transporter activity"/>
    <property type="evidence" value="ECO:0007669"/>
    <property type="project" value="InterPro"/>
</dbReference>
<evidence type="ECO:0000256" key="1">
    <source>
        <dbReference type="SAM" id="Phobius"/>
    </source>
</evidence>
<dbReference type="RefSeq" id="WP_166466633.1">
    <property type="nucleotide sequence ID" value="NZ_CP050066.2"/>
</dbReference>
<keyword evidence="1" id="KW-0472">Membrane</keyword>
<keyword evidence="1" id="KW-0812">Transmembrane</keyword>
<organism evidence="2 3">
    <name type="scientific">Bradyrhizobium symbiodeficiens</name>
    <dbReference type="NCBI Taxonomy" id="1404367"/>
    <lineage>
        <taxon>Bacteria</taxon>
        <taxon>Pseudomonadati</taxon>
        <taxon>Pseudomonadota</taxon>
        <taxon>Alphaproteobacteria</taxon>
        <taxon>Hyphomicrobiales</taxon>
        <taxon>Nitrobacteraceae</taxon>
        <taxon>Bradyrhizobium</taxon>
    </lineage>
</organism>
<reference evidence="2 3" key="1">
    <citation type="journal article" date="2020" name="Int. J. Syst. Evol. Microbiol.">
        <title>Description and complete genome sequences of Bradyrhizobium symbiodeficiens sp. nov., a non-symbiotic bacterium associated with legumes native to Canada.</title>
        <authorList>
            <person name="Bromfield E.S.P."/>
            <person name="Cloutier S."/>
            <person name="Nguyen H.D.T."/>
        </authorList>
    </citation>
    <scope>NUCLEOTIDE SEQUENCE [LARGE SCALE GENOMIC DNA]</scope>
    <source>
        <strain evidence="2 3">101S1MB</strain>
    </source>
</reference>
<dbReference type="Pfam" id="PF04632">
    <property type="entry name" value="FUSC"/>
    <property type="match status" value="1"/>
</dbReference>
<gene>
    <name evidence="2" type="ORF">HAV00_02470</name>
</gene>
<dbReference type="EMBL" id="CP050066">
    <property type="protein sequence ID" value="QIP05182.1"/>
    <property type="molecule type" value="Genomic_DNA"/>
</dbReference>
<feature type="transmembrane region" description="Helical" evidence="1">
    <location>
        <begin position="73"/>
        <end position="92"/>
    </location>
</feature>
<feature type="transmembrane region" description="Helical" evidence="1">
    <location>
        <begin position="98"/>
        <end position="117"/>
    </location>
</feature>
<name>A0A6G8ZY83_9BRAD</name>
<dbReference type="GO" id="GO:0005886">
    <property type="term" value="C:plasma membrane"/>
    <property type="evidence" value="ECO:0007669"/>
    <property type="project" value="InterPro"/>
</dbReference>
<evidence type="ECO:0000313" key="2">
    <source>
        <dbReference type="EMBL" id="QIP05182.1"/>
    </source>
</evidence>
<feature type="transmembrane region" description="Helical" evidence="1">
    <location>
        <begin position="14"/>
        <end position="38"/>
    </location>
</feature>
<feature type="transmembrane region" description="Helical" evidence="1">
    <location>
        <begin position="456"/>
        <end position="479"/>
    </location>
</feature>
<feature type="transmembrane region" description="Helical" evidence="1">
    <location>
        <begin position="405"/>
        <end position="425"/>
    </location>
</feature>
<feature type="transmembrane region" description="Helical" evidence="1">
    <location>
        <begin position="378"/>
        <end position="399"/>
    </location>
</feature>